<dbReference type="RefSeq" id="WP_043769075.1">
    <property type="nucleotide sequence ID" value="NZ_JAME01000010.1"/>
</dbReference>
<keyword evidence="4" id="KW-1185">Reference proteome</keyword>
<name>X7F8X7_9RHOB</name>
<dbReference type="OrthoDB" id="9761650at2"/>
<dbReference type="Pfam" id="PF13203">
    <property type="entry name" value="DUF2201_N"/>
    <property type="match status" value="1"/>
</dbReference>
<dbReference type="STRING" id="1449351.RISW2_01470"/>
<dbReference type="Proteomes" id="UP000023430">
    <property type="component" value="Unassembled WGS sequence"/>
</dbReference>
<protein>
    <recommendedName>
        <fullName evidence="5">Metal-dependent peptidase</fullName>
    </recommendedName>
</protein>
<dbReference type="eggNOG" id="COG3864">
    <property type="taxonomic scope" value="Bacteria"/>
</dbReference>
<evidence type="ECO:0000259" key="2">
    <source>
        <dbReference type="Pfam" id="PF13203"/>
    </source>
</evidence>
<reference evidence="3 4" key="1">
    <citation type="submission" date="2014-01" db="EMBL/GenBank/DDBJ databases">
        <title>Roseivivax isoporae LMG 25204 Genome Sequencing.</title>
        <authorList>
            <person name="Lai Q."/>
            <person name="Li G."/>
            <person name="Shao Z."/>
        </authorList>
    </citation>
    <scope>NUCLEOTIDE SEQUENCE [LARGE SCALE GENOMIC DNA]</scope>
    <source>
        <strain evidence="3 4">LMG 25204</strain>
    </source>
</reference>
<evidence type="ECO:0000259" key="1">
    <source>
        <dbReference type="Pfam" id="PF09967"/>
    </source>
</evidence>
<dbReference type="PATRIC" id="fig|1449351.3.peg.1718"/>
<evidence type="ECO:0008006" key="5">
    <source>
        <dbReference type="Google" id="ProtNLM"/>
    </source>
</evidence>
<gene>
    <name evidence="3" type="ORF">RISW2_01470</name>
</gene>
<feature type="domain" description="VWA-like" evidence="1">
    <location>
        <begin position="278"/>
        <end position="400"/>
    </location>
</feature>
<sequence length="402" mass="42950">MSHSDRARHALARLAETDPALGALALWCQHRDGAGPTATAGETIRYGPEFAALPVHEQAGLAAHHVLHVALRHAARAEALAERLGPAFRPDLYALAADAIVNDALILAGHALPRPCVRLVELLERMGEGPGEARSGLAEWDADRLAMRLHRDAATGRAARAYGAERQFTVDLVPEEGAPRHSAAEWRGHLVRAMGAGRRAGEGIGTLSTILADLAPPRVPWERRLRGALATALARRPARTFRRPAGRWVAAETDAVARGGPVPVFEPGRQRRTRRPRVVVGLDTSASIDPHTLQLFLSEASGIARRTGAEAHLLAFDEEVHAARRLDHGADALLRDLDLRTGGGTSFVDLGLRAGALRPSVLVVLTDLDGTFGPPPGCPVLWAVPGDPPAPPYGRVLRLDPL</sequence>
<evidence type="ECO:0000313" key="3">
    <source>
        <dbReference type="EMBL" id="ETX29367.1"/>
    </source>
</evidence>
<dbReference type="Pfam" id="PF09967">
    <property type="entry name" value="DUF2201"/>
    <property type="match status" value="1"/>
</dbReference>
<feature type="domain" description="Putative metallopeptidase" evidence="2">
    <location>
        <begin position="2"/>
        <end position="269"/>
    </location>
</feature>
<proteinExistence type="predicted"/>
<dbReference type="InterPro" id="IPR018698">
    <property type="entry name" value="VWA-like_dom"/>
</dbReference>
<dbReference type="AlphaFoldDB" id="X7F8X7"/>
<dbReference type="InterPro" id="IPR025154">
    <property type="entry name" value="Put_metallopeptidase_dom"/>
</dbReference>
<dbReference type="PANTHER" id="PTHR38730">
    <property type="entry name" value="SLL7028 PROTEIN"/>
    <property type="match status" value="1"/>
</dbReference>
<dbReference type="EMBL" id="JAME01000010">
    <property type="protein sequence ID" value="ETX29367.1"/>
    <property type="molecule type" value="Genomic_DNA"/>
</dbReference>
<comment type="caution">
    <text evidence="3">The sequence shown here is derived from an EMBL/GenBank/DDBJ whole genome shotgun (WGS) entry which is preliminary data.</text>
</comment>
<dbReference type="PANTHER" id="PTHR38730:SF1">
    <property type="entry name" value="SLL7028 PROTEIN"/>
    <property type="match status" value="1"/>
</dbReference>
<evidence type="ECO:0000313" key="4">
    <source>
        <dbReference type="Proteomes" id="UP000023430"/>
    </source>
</evidence>
<organism evidence="3 4">
    <name type="scientific">Roseivivax isoporae LMG 25204</name>
    <dbReference type="NCBI Taxonomy" id="1449351"/>
    <lineage>
        <taxon>Bacteria</taxon>
        <taxon>Pseudomonadati</taxon>
        <taxon>Pseudomonadota</taxon>
        <taxon>Alphaproteobacteria</taxon>
        <taxon>Rhodobacterales</taxon>
        <taxon>Roseobacteraceae</taxon>
        <taxon>Roseivivax</taxon>
    </lineage>
</organism>
<accession>X7F8X7</accession>